<dbReference type="GO" id="GO:0006598">
    <property type="term" value="P:polyamine catabolic process"/>
    <property type="evidence" value="ECO:0007669"/>
    <property type="project" value="TreeGrafter"/>
</dbReference>
<comment type="caution">
    <text evidence="1">The sequence shown here is derived from an EMBL/GenBank/DDBJ whole genome shotgun (WGS) entry which is preliminary data.</text>
</comment>
<dbReference type="AlphaFoldDB" id="A0A432XXG2"/>
<proteinExistence type="predicted"/>
<reference evidence="2" key="1">
    <citation type="journal article" date="2018" name="Front. Microbiol.">
        <title>Genome-Based Analysis Reveals the Taxonomy and Diversity of the Family Idiomarinaceae.</title>
        <authorList>
            <person name="Liu Y."/>
            <person name="Lai Q."/>
            <person name="Shao Z."/>
        </authorList>
    </citation>
    <scope>NUCLEOTIDE SEQUENCE [LARGE SCALE GENOMIC DNA]</scope>
    <source>
        <strain evidence="2">PO-M2</strain>
    </source>
</reference>
<dbReference type="SUPFAM" id="SSF52317">
    <property type="entry name" value="Class I glutamine amidotransferase-like"/>
    <property type="match status" value="1"/>
</dbReference>
<dbReference type="InterPro" id="IPR029062">
    <property type="entry name" value="Class_I_gatase-like"/>
</dbReference>
<dbReference type="Pfam" id="PF07722">
    <property type="entry name" value="Peptidase_C26"/>
    <property type="match status" value="1"/>
</dbReference>
<dbReference type="PANTHER" id="PTHR43235">
    <property type="entry name" value="GLUTAMINE AMIDOTRANSFERASE PB2B2.05-RELATED"/>
    <property type="match status" value="1"/>
</dbReference>
<evidence type="ECO:0000313" key="1">
    <source>
        <dbReference type="EMBL" id="RUO53406.1"/>
    </source>
</evidence>
<name>A0A432XXG2_9GAMM</name>
<organism evidence="1 2">
    <name type="scientific">Pseudidiomarina homiensis</name>
    <dbReference type="NCBI Taxonomy" id="364198"/>
    <lineage>
        <taxon>Bacteria</taxon>
        <taxon>Pseudomonadati</taxon>
        <taxon>Pseudomonadota</taxon>
        <taxon>Gammaproteobacteria</taxon>
        <taxon>Alteromonadales</taxon>
        <taxon>Idiomarinaceae</taxon>
        <taxon>Pseudidiomarina</taxon>
    </lineage>
</organism>
<dbReference type="GO" id="GO:0033969">
    <property type="term" value="F:gamma-glutamyl-gamma-aminobutyrate hydrolase activity"/>
    <property type="evidence" value="ECO:0007669"/>
    <property type="project" value="TreeGrafter"/>
</dbReference>
<dbReference type="PANTHER" id="PTHR43235:SF1">
    <property type="entry name" value="GLUTAMINE AMIDOTRANSFERASE PB2B2.05-RELATED"/>
    <property type="match status" value="1"/>
</dbReference>
<evidence type="ECO:0000313" key="2">
    <source>
        <dbReference type="Proteomes" id="UP000287649"/>
    </source>
</evidence>
<keyword evidence="2" id="KW-1185">Reference proteome</keyword>
<dbReference type="Gene3D" id="3.40.50.880">
    <property type="match status" value="1"/>
</dbReference>
<dbReference type="InterPro" id="IPR044668">
    <property type="entry name" value="PuuD-like"/>
</dbReference>
<sequence length="228" mass="25893">MAQRKPRIGVTGAGKKWSPSWWSTRLALWLCGAEVERISVRHRPSGLPLHGLIIGGGSDISPEHYGGTLQGKVKHDPERDDLEIRWIKKALRDGLPMLGICRGAQLINVVHGGNLYDDIRHLREHTYNRPGLLPTKQVFVRGDSYLAKVVHKRKLRVNSLHHQAVHDVGEHLRIVAHDLDEIPQAIESTDERPILGVQWHPEYLFYVPSQLRLFRWLIKQASKLIGAS</sequence>
<dbReference type="PROSITE" id="PS51273">
    <property type="entry name" value="GATASE_TYPE_1"/>
    <property type="match status" value="1"/>
</dbReference>
<dbReference type="EMBL" id="PIPX01000002">
    <property type="protein sequence ID" value="RUO53406.1"/>
    <property type="molecule type" value="Genomic_DNA"/>
</dbReference>
<dbReference type="Proteomes" id="UP000287649">
    <property type="component" value="Unassembled WGS sequence"/>
</dbReference>
<protein>
    <submittedName>
        <fullName evidence="1">Uncharacterized protein</fullName>
    </submittedName>
</protein>
<dbReference type="CDD" id="cd01745">
    <property type="entry name" value="GATase1_2"/>
    <property type="match status" value="1"/>
</dbReference>
<dbReference type="OrthoDB" id="9813383at2"/>
<dbReference type="RefSeq" id="WP_126773045.1">
    <property type="nucleotide sequence ID" value="NZ_JANQBU010000002.1"/>
</dbReference>
<dbReference type="InterPro" id="IPR011697">
    <property type="entry name" value="Peptidase_C26"/>
</dbReference>
<accession>A0A432XXG2</accession>
<dbReference type="GO" id="GO:0005829">
    <property type="term" value="C:cytosol"/>
    <property type="evidence" value="ECO:0007669"/>
    <property type="project" value="TreeGrafter"/>
</dbReference>
<gene>
    <name evidence="1" type="ORF">CWI70_09470</name>
</gene>